<evidence type="ECO:0000313" key="2">
    <source>
        <dbReference type="Proteomes" id="UP001611580"/>
    </source>
</evidence>
<comment type="caution">
    <text evidence="1">The sequence shown here is derived from an EMBL/GenBank/DDBJ whole genome shotgun (WGS) entry which is preliminary data.</text>
</comment>
<name>A0ABW7XHX5_9MICO</name>
<protein>
    <submittedName>
        <fullName evidence="1">DUF2255 family protein</fullName>
    </submittedName>
</protein>
<accession>A0ABW7XHX5</accession>
<organism evidence="1 2">
    <name type="scientific">Promicromonospora kroppenstedtii</name>
    <dbReference type="NCBI Taxonomy" id="440482"/>
    <lineage>
        <taxon>Bacteria</taxon>
        <taxon>Bacillati</taxon>
        <taxon>Actinomycetota</taxon>
        <taxon>Actinomycetes</taxon>
        <taxon>Micrococcales</taxon>
        <taxon>Promicromonosporaceae</taxon>
        <taxon>Promicromonospora</taxon>
    </lineage>
</organism>
<proteinExistence type="predicted"/>
<reference evidence="1 2" key="1">
    <citation type="submission" date="2024-10" db="EMBL/GenBank/DDBJ databases">
        <title>The Natural Products Discovery Center: Release of the First 8490 Sequenced Strains for Exploring Actinobacteria Biosynthetic Diversity.</title>
        <authorList>
            <person name="Kalkreuter E."/>
            <person name="Kautsar S.A."/>
            <person name="Yang D."/>
            <person name="Bader C.D."/>
            <person name="Teijaro C.N."/>
            <person name="Fluegel L."/>
            <person name="Davis C.M."/>
            <person name="Simpson J.R."/>
            <person name="Lauterbach L."/>
            <person name="Steele A.D."/>
            <person name="Gui C."/>
            <person name="Meng S."/>
            <person name="Li G."/>
            <person name="Viehrig K."/>
            <person name="Ye F."/>
            <person name="Su P."/>
            <person name="Kiefer A.F."/>
            <person name="Nichols A."/>
            <person name="Cepeda A.J."/>
            <person name="Yan W."/>
            <person name="Fan B."/>
            <person name="Jiang Y."/>
            <person name="Adhikari A."/>
            <person name="Zheng C.-J."/>
            <person name="Schuster L."/>
            <person name="Cowan T.M."/>
            <person name="Smanski M.J."/>
            <person name="Chevrette M.G."/>
            <person name="De Carvalho L.P.S."/>
            <person name="Shen B."/>
        </authorList>
    </citation>
    <scope>NUCLEOTIDE SEQUENCE [LARGE SCALE GENOMIC DNA]</scope>
    <source>
        <strain evidence="1 2">NPDC019481</strain>
    </source>
</reference>
<dbReference type="Pfam" id="PF10012">
    <property type="entry name" value="DUF2255"/>
    <property type="match status" value="1"/>
</dbReference>
<dbReference type="EMBL" id="JBIRYI010000005">
    <property type="protein sequence ID" value="MFI2487119.1"/>
    <property type="molecule type" value="Genomic_DNA"/>
</dbReference>
<gene>
    <name evidence="1" type="ORF">ACH47X_09430</name>
</gene>
<keyword evidence="2" id="KW-1185">Reference proteome</keyword>
<evidence type="ECO:0000313" key="1">
    <source>
        <dbReference type="EMBL" id="MFI2487119.1"/>
    </source>
</evidence>
<sequence>MTPWTPSTLAALRDTFSLYLAAGPAGPDTPEVEVGMVLADGDLYVRPQRGTTSQWYRAAVSHGIGHVRVAGEAVAVRFEPAGPEVRAAVDAAYRIKYGELASFAVSTPSRLATLRITPA</sequence>
<dbReference type="InterPro" id="IPR016888">
    <property type="entry name" value="UCP028498"/>
</dbReference>
<dbReference type="RefSeq" id="WP_397403584.1">
    <property type="nucleotide sequence ID" value="NZ_JBIRYI010000005.1"/>
</dbReference>
<dbReference type="Proteomes" id="UP001611580">
    <property type="component" value="Unassembled WGS sequence"/>
</dbReference>